<protein>
    <submittedName>
        <fullName evidence="8">Uncharacterized protein</fullName>
    </submittedName>
</protein>
<evidence type="ECO:0000256" key="3">
    <source>
        <dbReference type="ARBA" id="ARBA00022771"/>
    </source>
</evidence>
<organism evidence="8 9">
    <name type="scientific">Tagetes erecta</name>
    <name type="common">African marigold</name>
    <dbReference type="NCBI Taxonomy" id="13708"/>
    <lineage>
        <taxon>Eukaryota</taxon>
        <taxon>Viridiplantae</taxon>
        <taxon>Streptophyta</taxon>
        <taxon>Embryophyta</taxon>
        <taxon>Tracheophyta</taxon>
        <taxon>Spermatophyta</taxon>
        <taxon>Magnoliopsida</taxon>
        <taxon>eudicotyledons</taxon>
        <taxon>Gunneridae</taxon>
        <taxon>Pentapetalae</taxon>
        <taxon>asterids</taxon>
        <taxon>campanulids</taxon>
        <taxon>Asterales</taxon>
        <taxon>Asteraceae</taxon>
        <taxon>Asteroideae</taxon>
        <taxon>Heliantheae alliance</taxon>
        <taxon>Tageteae</taxon>
        <taxon>Tagetes</taxon>
    </lineage>
</organism>
<dbReference type="AlphaFoldDB" id="A0AAD8NTT1"/>
<dbReference type="PANTHER" id="PTHR47165">
    <property type="entry name" value="OS03G0429900 PROTEIN"/>
    <property type="match status" value="1"/>
</dbReference>
<dbReference type="EMBL" id="JAUHHV010000004">
    <property type="protein sequence ID" value="KAK1427980.1"/>
    <property type="molecule type" value="Genomic_DNA"/>
</dbReference>
<feature type="domain" description="Replication protein A 70 kDa DNA-binding subunit B/D first OB fold" evidence="6">
    <location>
        <begin position="17"/>
        <end position="111"/>
    </location>
</feature>
<dbReference type="CDD" id="cd04480">
    <property type="entry name" value="RPA1_DBD_A_like"/>
    <property type="match status" value="1"/>
</dbReference>
<proteinExistence type="inferred from homology"/>
<name>A0AAD8NTT1_TARER</name>
<dbReference type="GO" id="GO:0003677">
    <property type="term" value="F:DNA binding"/>
    <property type="evidence" value="ECO:0007669"/>
    <property type="project" value="UniProtKB-KW"/>
</dbReference>
<feature type="domain" description="Replication factor A C-terminal" evidence="7">
    <location>
        <begin position="245"/>
        <end position="348"/>
    </location>
</feature>
<keyword evidence="4" id="KW-0862">Zinc</keyword>
<dbReference type="InterPro" id="IPR003871">
    <property type="entry name" value="RFA1B/D_OB_1st"/>
</dbReference>
<dbReference type="Gene3D" id="2.40.50.140">
    <property type="entry name" value="Nucleic acid-binding proteins"/>
    <property type="match status" value="3"/>
</dbReference>
<evidence type="ECO:0000256" key="5">
    <source>
        <dbReference type="ARBA" id="ARBA00023125"/>
    </source>
</evidence>
<dbReference type="GO" id="GO:0008270">
    <property type="term" value="F:zinc ion binding"/>
    <property type="evidence" value="ECO:0007669"/>
    <property type="project" value="UniProtKB-KW"/>
</dbReference>
<evidence type="ECO:0000259" key="6">
    <source>
        <dbReference type="Pfam" id="PF02721"/>
    </source>
</evidence>
<evidence type="ECO:0000259" key="7">
    <source>
        <dbReference type="Pfam" id="PF08646"/>
    </source>
</evidence>
<evidence type="ECO:0000256" key="2">
    <source>
        <dbReference type="ARBA" id="ARBA00022723"/>
    </source>
</evidence>
<dbReference type="CDD" id="cd04476">
    <property type="entry name" value="RPA1_DBD_C"/>
    <property type="match status" value="1"/>
</dbReference>
<dbReference type="InterPro" id="IPR013955">
    <property type="entry name" value="Rep_factor-A_C"/>
</dbReference>
<comment type="similarity">
    <text evidence="1">Belongs to the replication factor A protein 1 family.</text>
</comment>
<evidence type="ECO:0000256" key="1">
    <source>
        <dbReference type="ARBA" id="ARBA00005690"/>
    </source>
</evidence>
<keyword evidence="5" id="KW-0238">DNA-binding</keyword>
<comment type="caution">
    <text evidence="8">The sequence shown here is derived from an EMBL/GenBank/DDBJ whole genome shotgun (WGS) entry which is preliminary data.</text>
</comment>
<evidence type="ECO:0000313" key="9">
    <source>
        <dbReference type="Proteomes" id="UP001229421"/>
    </source>
</evidence>
<keyword evidence="9" id="KW-1185">Reference proteome</keyword>
<dbReference type="SUPFAM" id="SSF50249">
    <property type="entry name" value="Nucleic acid-binding proteins"/>
    <property type="match status" value="3"/>
</dbReference>
<dbReference type="PANTHER" id="PTHR47165:SF4">
    <property type="entry name" value="OS03G0429900 PROTEIN"/>
    <property type="match status" value="1"/>
</dbReference>
<keyword evidence="2" id="KW-0479">Metal-binding</keyword>
<evidence type="ECO:0000313" key="8">
    <source>
        <dbReference type="EMBL" id="KAK1427980.1"/>
    </source>
</evidence>
<dbReference type="Pfam" id="PF08646">
    <property type="entry name" value="Rep_fac-A_C"/>
    <property type="match status" value="1"/>
</dbReference>
<sequence>MEHNNITLIKNIDLTSDDLTMKLKIVRLWKLPDHINKREVYSIEMILMDEEGTKITGTVSKRFLPKFTHLLNENIIIFVIKPNFGSVRSSYKYVDNTNKVVFGSSTKVERCNVFNGPQFGFSFTSFKAILEHSADEDLSIDVIGEVHDLQPIRTFLNGEGIVTKQATFKIQDLKGEVMSVTLFSEYAEQYIDYLQKHPKEVRFIVILQFERIKWFQAKPAANTSYNVSKLFINDDIEEIITFKKSFIENKPWGYFGCTKCYKKVEPLILIDDKPKSIAEFDEPTIYRCTKCLIDVRTPIPRFRIKIRVQDHTGVVSLTLFDREAKKLLKVSAKDLIGSHSKEAIQSNQEVSVFDDYPPFLTTLLQKKFAFKIEISRFVLDHSLSLYGINKISVDDNIISQLSQKVDHEQVERSYEVTVCLYGNDISIYAITF</sequence>
<evidence type="ECO:0000256" key="4">
    <source>
        <dbReference type="ARBA" id="ARBA00022833"/>
    </source>
</evidence>
<keyword evidence="3" id="KW-0863">Zinc-finger</keyword>
<dbReference type="InterPro" id="IPR012340">
    <property type="entry name" value="NA-bd_OB-fold"/>
</dbReference>
<dbReference type="InterPro" id="IPR047192">
    <property type="entry name" value="Euk_RPA1_DBD_C"/>
</dbReference>
<gene>
    <name evidence="8" type="ORF">QVD17_16768</name>
</gene>
<dbReference type="Proteomes" id="UP001229421">
    <property type="component" value="Unassembled WGS sequence"/>
</dbReference>
<dbReference type="Pfam" id="PF02721">
    <property type="entry name" value="DUF223"/>
    <property type="match status" value="1"/>
</dbReference>
<reference evidence="8" key="1">
    <citation type="journal article" date="2023" name="bioRxiv">
        <title>Improved chromosome-level genome assembly for marigold (Tagetes erecta).</title>
        <authorList>
            <person name="Jiang F."/>
            <person name="Yuan L."/>
            <person name="Wang S."/>
            <person name="Wang H."/>
            <person name="Xu D."/>
            <person name="Wang A."/>
            <person name="Fan W."/>
        </authorList>
    </citation>
    <scope>NUCLEOTIDE SEQUENCE</scope>
    <source>
        <strain evidence="8">WSJ</strain>
        <tissue evidence="8">Leaf</tissue>
    </source>
</reference>
<dbReference type="CDD" id="cd04481">
    <property type="entry name" value="RPA1_DBD_B_like"/>
    <property type="match status" value="1"/>
</dbReference>
<accession>A0AAD8NTT1</accession>